<dbReference type="InterPro" id="IPR035979">
    <property type="entry name" value="RBD_domain_sf"/>
</dbReference>
<dbReference type="GO" id="GO:0003723">
    <property type="term" value="F:RNA binding"/>
    <property type="evidence" value="ECO:0007669"/>
    <property type="project" value="UniProtKB-UniRule"/>
</dbReference>
<dbReference type="EMBL" id="CAKMRJ010005412">
    <property type="protein sequence ID" value="CAH1441689.1"/>
    <property type="molecule type" value="Genomic_DNA"/>
</dbReference>
<dbReference type="InterPro" id="IPR050907">
    <property type="entry name" value="SRSF"/>
</dbReference>
<evidence type="ECO:0000256" key="5">
    <source>
        <dbReference type="SAM" id="MobiDB-lite"/>
    </source>
</evidence>
<dbReference type="GO" id="GO:0008380">
    <property type="term" value="P:RNA splicing"/>
    <property type="evidence" value="ECO:0007669"/>
    <property type="project" value="UniProtKB-KW"/>
</dbReference>
<dbReference type="InterPro" id="IPR012677">
    <property type="entry name" value="Nucleotide-bd_a/b_plait_sf"/>
</dbReference>
<proteinExistence type="predicted"/>
<comment type="caution">
    <text evidence="7">The sequence shown here is derived from an EMBL/GenBank/DDBJ whole genome shotgun (WGS) entry which is preliminary data.</text>
</comment>
<feature type="region of interest" description="Disordered" evidence="5">
    <location>
        <begin position="102"/>
        <end position="140"/>
    </location>
</feature>
<organism evidence="7 8">
    <name type="scientific">Lactuca virosa</name>
    <dbReference type="NCBI Taxonomy" id="75947"/>
    <lineage>
        <taxon>Eukaryota</taxon>
        <taxon>Viridiplantae</taxon>
        <taxon>Streptophyta</taxon>
        <taxon>Embryophyta</taxon>
        <taxon>Tracheophyta</taxon>
        <taxon>Spermatophyta</taxon>
        <taxon>Magnoliopsida</taxon>
        <taxon>eudicotyledons</taxon>
        <taxon>Gunneridae</taxon>
        <taxon>Pentapetalae</taxon>
        <taxon>asterids</taxon>
        <taxon>campanulids</taxon>
        <taxon>Asterales</taxon>
        <taxon>Asteraceae</taxon>
        <taxon>Cichorioideae</taxon>
        <taxon>Cichorieae</taxon>
        <taxon>Lactucinae</taxon>
        <taxon>Lactuca</taxon>
    </lineage>
</organism>
<dbReference type="Pfam" id="PF00076">
    <property type="entry name" value="RRM_1"/>
    <property type="match status" value="1"/>
</dbReference>
<evidence type="ECO:0000256" key="2">
    <source>
        <dbReference type="ARBA" id="ARBA00022728"/>
    </source>
</evidence>
<evidence type="ECO:0000313" key="7">
    <source>
        <dbReference type="EMBL" id="CAH1441689.1"/>
    </source>
</evidence>
<dbReference type="CDD" id="cd00590">
    <property type="entry name" value="RRM_SF"/>
    <property type="match status" value="1"/>
</dbReference>
<gene>
    <name evidence="7" type="ORF">LVIROSA_LOCUS27729</name>
</gene>
<dbReference type="SMART" id="SM00360">
    <property type="entry name" value="RRM"/>
    <property type="match status" value="1"/>
</dbReference>
<dbReference type="Proteomes" id="UP001157418">
    <property type="component" value="Unassembled WGS sequence"/>
</dbReference>
<evidence type="ECO:0000256" key="1">
    <source>
        <dbReference type="ARBA" id="ARBA00022664"/>
    </source>
</evidence>
<reference evidence="7 8" key="1">
    <citation type="submission" date="2022-01" db="EMBL/GenBank/DDBJ databases">
        <authorList>
            <person name="Xiong W."/>
            <person name="Schranz E."/>
        </authorList>
    </citation>
    <scope>NUCLEOTIDE SEQUENCE [LARGE SCALE GENOMIC DNA]</scope>
</reference>
<dbReference type="PANTHER" id="PTHR23147">
    <property type="entry name" value="SERINE/ARGININE RICH SPLICING FACTOR"/>
    <property type="match status" value="1"/>
</dbReference>
<dbReference type="GO" id="GO:0005681">
    <property type="term" value="C:spliceosomal complex"/>
    <property type="evidence" value="ECO:0007669"/>
    <property type="project" value="UniProtKB-KW"/>
</dbReference>
<dbReference type="SUPFAM" id="SSF54928">
    <property type="entry name" value="RNA-binding domain, RBD"/>
    <property type="match status" value="1"/>
</dbReference>
<evidence type="ECO:0000313" key="8">
    <source>
        <dbReference type="Proteomes" id="UP001157418"/>
    </source>
</evidence>
<evidence type="ECO:0000259" key="6">
    <source>
        <dbReference type="PROSITE" id="PS50102"/>
    </source>
</evidence>
<sequence length="213" mass="24330">MHILEEHGWTEVRRRKTTATAGNTTEEITFFVTNIPNGAMRFEFRKIFSRWGKLSDIYFGGHKGKNGKNYGFIRFTGVPDAKDLESKLNGVACRNKKLEINIARHSRKTQPPPPGRTNPRTRTAASTQIKNRSHGGGHIDHRTYTQVTGNQNSWKVTKNNPENHQSSTPVRLHVDEDMDRWLKNPHSLGKPNLWNILVTCRYSSPFTVNIALQ</sequence>
<keyword evidence="2" id="KW-0747">Spliceosome</keyword>
<dbReference type="InterPro" id="IPR000504">
    <property type="entry name" value="RRM_dom"/>
</dbReference>
<feature type="domain" description="RRM" evidence="6">
    <location>
        <begin position="28"/>
        <end position="105"/>
    </location>
</feature>
<evidence type="ECO:0000256" key="3">
    <source>
        <dbReference type="ARBA" id="ARBA00023187"/>
    </source>
</evidence>
<dbReference type="AlphaFoldDB" id="A0AAU9NUU7"/>
<keyword evidence="3" id="KW-0508">mRNA splicing</keyword>
<protein>
    <recommendedName>
        <fullName evidence="6">RRM domain-containing protein</fullName>
    </recommendedName>
</protein>
<dbReference type="Gene3D" id="3.30.70.330">
    <property type="match status" value="1"/>
</dbReference>
<evidence type="ECO:0000256" key="4">
    <source>
        <dbReference type="PROSITE-ProRule" id="PRU00176"/>
    </source>
</evidence>
<name>A0AAU9NUU7_9ASTR</name>
<keyword evidence="4" id="KW-0694">RNA-binding</keyword>
<accession>A0AAU9NUU7</accession>
<dbReference type="GO" id="GO:0006397">
    <property type="term" value="P:mRNA processing"/>
    <property type="evidence" value="ECO:0007669"/>
    <property type="project" value="UniProtKB-KW"/>
</dbReference>
<dbReference type="PROSITE" id="PS50102">
    <property type="entry name" value="RRM"/>
    <property type="match status" value="1"/>
</dbReference>
<keyword evidence="8" id="KW-1185">Reference proteome</keyword>
<keyword evidence="1" id="KW-0507">mRNA processing</keyword>